<keyword evidence="1" id="KW-0472">Membrane</keyword>
<name>A0A0P1BKG9_9BASI</name>
<protein>
    <submittedName>
        <fullName evidence="2">GLYCOGENIN</fullName>
    </submittedName>
</protein>
<keyword evidence="1" id="KW-1133">Transmembrane helix</keyword>
<dbReference type="Proteomes" id="UP000054845">
    <property type="component" value="Unassembled WGS sequence"/>
</dbReference>
<keyword evidence="1" id="KW-0812">Transmembrane</keyword>
<reference evidence="2 3" key="1">
    <citation type="submission" date="2014-09" db="EMBL/GenBank/DDBJ databases">
        <authorList>
            <person name="Magalhaes I.L.F."/>
            <person name="Oliveira U."/>
            <person name="Santos F.R."/>
            <person name="Vidigal T.H.D.A."/>
            <person name="Brescovit A.D."/>
            <person name="Santos A.J."/>
        </authorList>
    </citation>
    <scope>NUCLEOTIDE SEQUENCE [LARGE SCALE GENOMIC DNA]</scope>
</reference>
<organism evidence="2 3">
    <name type="scientific">Ceraceosorus bombacis</name>
    <dbReference type="NCBI Taxonomy" id="401625"/>
    <lineage>
        <taxon>Eukaryota</taxon>
        <taxon>Fungi</taxon>
        <taxon>Dikarya</taxon>
        <taxon>Basidiomycota</taxon>
        <taxon>Ustilaginomycotina</taxon>
        <taxon>Exobasidiomycetes</taxon>
        <taxon>Ceraceosorales</taxon>
        <taxon>Ceraceosoraceae</taxon>
        <taxon>Ceraceosorus</taxon>
    </lineage>
</organism>
<evidence type="ECO:0000313" key="3">
    <source>
        <dbReference type="Proteomes" id="UP000054845"/>
    </source>
</evidence>
<keyword evidence="3" id="KW-1185">Reference proteome</keyword>
<dbReference type="OrthoDB" id="10573964at2759"/>
<dbReference type="AlphaFoldDB" id="A0A0P1BKG9"/>
<proteinExistence type="predicted"/>
<dbReference type="Gene3D" id="3.90.550.10">
    <property type="entry name" value="Spore Coat Polysaccharide Biosynthesis Protein SpsA, Chain A"/>
    <property type="match status" value="1"/>
</dbReference>
<feature type="transmembrane region" description="Helical" evidence="1">
    <location>
        <begin position="62"/>
        <end position="82"/>
    </location>
</feature>
<accession>A0A0P1BKG9</accession>
<dbReference type="EMBL" id="CCYA01000391">
    <property type="protein sequence ID" value="CEH16836.1"/>
    <property type="molecule type" value="Genomic_DNA"/>
</dbReference>
<dbReference type="InterPro" id="IPR029044">
    <property type="entry name" value="Nucleotide-diphossugar_trans"/>
</dbReference>
<evidence type="ECO:0000313" key="2">
    <source>
        <dbReference type="EMBL" id="CEH16836.1"/>
    </source>
</evidence>
<evidence type="ECO:0000256" key="1">
    <source>
        <dbReference type="SAM" id="Phobius"/>
    </source>
</evidence>
<sequence>MLVHSSFTSVPPLAFQLPSMRDMLRSHELLAASYERLDNEDVEGRHNKTYRWHSRMCGGTRALPVIVILILVSVISTAYVLWIPSPTRSSTMSSKAGLDDSSFAKDEGEDHVKLSISSRNAYVTYATDANALCNTLIAHDTLLQTSPRADIDRVVIVPTTLPLGRYQQGLEQLGVNVHRHDLLARSSFSTWSHSLTKLSIFSARRNLRSRSIL</sequence>